<dbReference type="PROSITE" id="PS51257">
    <property type="entry name" value="PROKAR_LIPOPROTEIN"/>
    <property type="match status" value="1"/>
</dbReference>
<dbReference type="InterPro" id="IPR036400">
    <property type="entry name" value="Cyt_B5-like_heme/steroid_sf"/>
</dbReference>
<protein>
    <recommendedName>
        <fullName evidence="4">Cytochrome b5 heme-binding domain-containing protein</fullName>
    </recommendedName>
</protein>
<feature type="domain" description="F-box" evidence="1">
    <location>
        <begin position="48"/>
        <end position="95"/>
    </location>
</feature>
<evidence type="ECO:0000313" key="3">
    <source>
        <dbReference type="EMBL" id="CAD9403971.1"/>
    </source>
</evidence>
<dbReference type="PROSITE" id="PS50181">
    <property type="entry name" value="FBOX"/>
    <property type="match status" value="1"/>
</dbReference>
<dbReference type="Gene3D" id="3.10.120.10">
    <property type="entry name" value="Cytochrome b5-like heme/steroid binding domain"/>
    <property type="match status" value="1"/>
</dbReference>
<dbReference type="SUPFAM" id="SSF55856">
    <property type="entry name" value="Cytochrome b5-like heme/steroid binding domain"/>
    <property type="match status" value="1"/>
</dbReference>
<dbReference type="AlphaFoldDB" id="A0A7S2BR49"/>
<dbReference type="SUPFAM" id="SSF81383">
    <property type="entry name" value="F-box domain"/>
    <property type="match status" value="1"/>
</dbReference>
<dbReference type="InterPro" id="IPR036047">
    <property type="entry name" value="F-box-like_dom_sf"/>
</dbReference>
<reference evidence="3" key="1">
    <citation type="submission" date="2021-01" db="EMBL/GenBank/DDBJ databases">
        <authorList>
            <person name="Corre E."/>
            <person name="Pelletier E."/>
            <person name="Niang G."/>
            <person name="Scheremetjew M."/>
            <person name="Finn R."/>
            <person name="Kale V."/>
            <person name="Holt S."/>
            <person name="Cochrane G."/>
            <person name="Meng A."/>
            <person name="Brown T."/>
            <person name="Cohen L."/>
        </authorList>
    </citation>
    <scope>NUCLEOTIDE SEQUENCE</scope>
    <source>
        <strain evidence="3">CCMP1381</strain>
    </source>
</reference>
<feature type="domain" description="Cytochrome b5 heme-binding" evidence="2">
    <location>
        <begin position="162"/>
        <end position="244"/>
    </location>
</feature>
<name>A0A7S2BR49_9STRA</name>
<dbReference type="Pfam" id="PF00173">
    <property type="entry name" value="Cyt-b5"/>
    <property type="match status" value="1"/>
</dbReference>
<gene>
    <name evidence="3" type="ORF">DSPE1174_LOCUS9360</name>
</gene>
<proteinExistence type="predicted"/>
<dbReference type="Pfam" id="PF12937">
    <property type="entry name" value="F-box-like"/>
    <property type="match status" value="1"/>
</dbReference>
<organism evidence="3">
    <name type="scientific">Octactis speculum</name>
    <dbReference type="NCBI Taxonomy" id="3111310"/>
    <lineage>
        <taxon>Eukaryota</taxon>
        <taxon>Sar</taxon>
        <taxon>Stramenopiles</taxon>
        <taxon>Ochrophyta</taxon>
        <taxon>Dictyochophyceae</taxon>
        <taxon>Dictyochales</taxon>
        <taxon>Dictyochaceae</taxon>
        <taxon>Octactis</taxon>
    </lineage>
</organism>
<evidence type="ECO:0008006" key="4">
    <source>
        <dbReference type="Google" id="ProtNLM"/>
    </source>
</evidence>
<accession>A0A7S2BR49</accession>
<dbReference type="InterPro" id="IPR001199">
    <property type="entry name" value="Cyt_B5-like_heme/steroid-bd"/>
</dbReference>
<dbReference type="InterPro" id="IPR001810">
    <property type="entry name" value="F-box_dom"/>
</dbReference>
<dbReference type="Gene3D" id="1.20.1280.50">
    <property type="match status" value="1"/>
</dbReference>
<evidence type="ECO:0000259" key="1">
    <source>
        <dbReference type="PROSITE" id="PS50181"/>
    </source>
</evidence>
<dbReference type="PROSITE" id="PS50255">
    <property type="entry name" value="CYTOCHROME_B5_2"/>
    <property type="match status" value="1"/>
</dbReference>
<dbReference type="EMBL" id="HBGS01017767">
    <property type="protein sequence ID" value="CAD9403971.1"/>
    <property type="molecule type" value="Transcribed_RNA"/>
</dbReference>
<sequence length="400" mass="43745">MEMRQHSMEEGGTTALSILLLVTFVGLGSCRTRKQKDLRLPYQIASPQCPMQSAPDDCLLKVLAFLDPCDIVSAYVPTCKRSMRLSDDPFLWKKLTIQRFNGILGRWNLGVDLATAVTGKLSAGTTLLDLPDVPYNGWSMDAYFRLCLGWRELLARAALHVPRTTATADDGLHSKAAPPVLILTVVRGRLLDVTGFLSQHPGSPEILLSVAGCDGTREFETATNHSNFALSMVPMFAFDHGALALKHRRKTFGQVTGYQGRTTTLGFEEGDNTDTDDGEDDDNLEECGSGGFEKCHATSRGVPQHALVAWRDIPCCLDVRSASKRTCDGTQRVNYGVSARKEKIRTSTFSSKTPTLLPSSTVYPDEPIAVDTTTCPHCGLSCREEAIFAEWAPVLSRGIL</sequence>
<evidence type="ECO:0000259" key="2">
    <source>
        <dbReference type="PROSITE" id="PS50255"/>
    </source>
</evidence>